<proteinExistence type="predicted"/>
<evidence type="ECO:0000313" key="3">
    <source>
        <dbReference type="Proteomes" id="UP000266841"/>
    </source>
</evidence>
<dbReference type="AlphaFoldDB" id="K0TDU2"/>
<reference evidence="2 3" key="1">
    <citation type="journal article" date="2012" name="Genome Biol.">
        <title>Genome and low-iron response of an oceanic diatom adapted to chronic iron limitation.</title>
        <authorList>
            <person name="Lommer M."/>
            <person name="Specht M."/>
            <person name="Roy A.S."/>
            <person name="Kraemer L."/>
            <person name="Andreson R."/>
            <person name="Gutowska M.A."/>
            <person name="Wolf J."/>
            <person name="Bergner S.V."/>
            <person name="Schilhabel M.B."/>
            <person name="Klostermeier U.C."/>
            <person name="Beiko R.G."/>
            <person name="Rosenstiel P."/>
            <person name="Hippler M."/>
            <person name="Laroche J."/>
        </authorList>
    </citation>
    <scope>NUCLEOTIDE SEQUENCE [LARGE SCALE GENOMIC DNA]</scope>
    <source>
        <strain evidence="2 3">CCMP1005</strain>
    </source>
</reference>
<evidence type="ECO:0000313" key="2">
    <source>
        <dbReference type="EMBL" id="EJK75299.1"/>
    </source>
</evidence>
<feature type="region of interest" description="Disordered" evidence="1">
    <location>
        <begin position="676"/>
        <end position="695"/>
    </location>
</feature>
<name>K0TDU2_THAOC</name>
<protein>
    <submittedName>
        <fullName evidence="2">Uncharacterized protein</fullName>
    </submittedName>
</protein>
<comment type="caution">
    <text evidence="2">The sequence shown here is derived from an EMBL/GenBank/DDBJ whole genome shotgun (WGS) entry which is preliminary data.</text>
</comment>
<sequence>MRDQAGEPVTAHGQQVRGLTVCNIPVGSAGFIEAYLAGSRLVLSSDMIKALLNPRRWRQPEIPTRQLAFLMLRNCLQFRGDYWLRHLPPQMTEAFAKALDESTMGFFEHAIGDTLSRWTDLGTRRLEMPVRCNGGGFRSCDRRKAVQYVGNLAHGDHGAPQLMDRADNDGNVIPGRMHIPALIQHFGEDSFNTPNTAPWAHILENSTDGIATGLRQASSQITNIFKEVAIDGMYDPAKCLALHDVTRIGFHHDGTRPASVTHALTKQVETMEHRWWQREVRNMPTSRYDRWAFECCDKISQQVVLAAPNAMGHMNNEEFVLAITRYFGQQNFISRSMEGLYFGKKGDRVDTFAPNLCCACLPGGGFRVLHDQVKTLIITFFRLAGVTANDEDALWMLGRVPDPYMRRYTDWILRARAEDRKYPDETIVADFVAWDCPTPNQASNDSGLGVDRTSWARRNYRKRTLDLDRAHAPEVVGDGTNGQVGPFEEALGQFHTGNVFPIVAGAFGEVNEDASKLVTNLARLTAKTDFGKSMSPLVSHSRKGGAFPIMQSQFRRALGCLIARGQAQHLLKRRHYARPSAREAYQTAEDNHSKHRSRPKASMSGYARWWQNFIPEGYGLYQQWRNVTANDEDALWMIGRVPEPYMRRYTDWILRARADDRKCPDGTIVADFVARDCPTPNQAPNDSGLGGSRRRSMEPFWDRRRFS</sequence>
<gene>
    <name evidence="2" type="ORF">THAOC_02979</name>
</gene>
<organism evidence="2 3">
    <name type="scientific">Thalassiosira oceanica</name>
    <name type="common">Marine diatom</name>
    <dbReference type="NCBI Taxonomy" id="159749"/>
    <lineage>
        <taxon>Eukaryota</taxon>
        <taxon>Sar</taxon>
        <taxon>Stramenopiles</taxon>
        <taxon>Ochrophyta</taxon>
        <taxon>Bacillariophyta</taxon>
        <taxon>Coscinodiscophyceae</taxon>
        <taxon>Thalassiosirophycidae</taxon>
        <taxon>Thalassiosirales</taxon>
        <taxon>Thalassiosiraceae</taxon>
        <taxon>Thalassiosira</taxon>
    </lineage>
</organism>
<keyword evidence="3" id="KW-1185">Reference proteome</keyword>
<evidence type="ECO:0000256" key="1">
    <source>
        <dbReference type="SAM" id="MobiDB-lite"/>
    </source>
</evidence>
<dbReference type="OrthoDB" id="55737at2759"/>
<accession>K0TDU2</accession>
<dbReference type="EMBL" id="AGNL01003013">
    <property type="protein sequence ID" value="EJK75299.1"/>
    <property type="molecule type" value="Genomic_DNA"/>
</dbReference>
<dbReference type="Proteomes" id="UP000266841">
    <property type="component" value="Unassembled WGS sequence"/>
</dbReference>